<keyword evidence="2" id="KW-1185">Reference proteome</keyword>
<name>A0A6J7ZY26_MYTCO</name>
<gene>
    <name evidence="1" type="ORF">MCOR_746</name>
</gene>
<accession>A0A6J7ZY26</accession>
<dbReference type="AlphaFoldDB" id="A0A6J7ZY26"/>
<sequence length="630" mass="72516">MSNKVELQEELTSLLHGIVRPPALMLSHPKKSSSELNIGQYEVLGCEPLHDITNLVQNVITELPNHIKDPAVQKQFQHFTATTIGNKNQLKGSDARMFAVKLTKFATTLYMNQQLDTNIMELINSLIDIVHICYSPYESRTPKSILRLHNQCFKFGIIGRIVFGIPTKMTTRKFFGSHFHSLTTHASETYRIFNLKSIVTEQEERCFWDLRRVSESTTNRQAGHIVDNAIMRITTQQQLVYKQNSFTIQDSCISKQARLLPPRPRTIFSSELIANRSVLVTSHLKRIAHFIICGKDVWWVMENGNMVFFDGPDDPQFHREGPTLHHFRSSSLKKEQTFLLNTWQLILEMFENGSLELPLNKIKVVDDDGKSRYISFASNSNNNRAEQDDVLEEISIREKIATSERCEEIATTERCEETTTTERCDKETLENGTATNLNDLTNRRKPIEKMAPPSIFVKYNYKHGLDIQQPKEDENKQVRCMYKSYIKDKKIDVDVLSTTTARKKMGIKRKLFEDTGKQDFINLKKLPTTNKMKMVENFIVNSNKAVADVPKHRTDMDFCIELLGETDETRNVIKYQMSLEKHPGNKSFSSSLETNMAKLQTSVSKEHNRLKNMLLDAHTDIDASINRKSE</sequence>
<protein>
    <submittedName>
        <fullName evidence="1">Uncharacterized protein</fullName>
    </submittedName>
</protein>
<proteinExistence type="predicted"/>
<organism evidence="1 2">
    <name type="scientific">Mytilus coruscus</name>
    <name type="common">Sea mussel</name>
    <dbReference type="NCBI Taxonomy" id="42192"/>
    <lineage>
        <taxon>Eukaryota</taxon>
        <taxon>Metazoa</taxon>
        <taxon>Spiralia</taxon>
        <taxon>Lophotrochozoa</taxon>
        <taxon>Mollusca</taxon>
        <taxon>Bivalvia</taxon>
        <taxon>Autobranchia</taxon>
        <taxon>Pteriomorphia</taxon>
        <taxon>Mytilida</taxon>
        <taxon>Mytiloidea</taxon>
        <taxon>Mytilidae</taxon>
        <taxon>Mytilinae</taxon>
        <taxon>Mytilus</taxon>
    </lineage>
</organism>
<dbReference type="EMBL" id="CACVKT020000176">
    <property type="protein sequence ID" value="CAC5356745.1"/>
    <property type="molecule type" value="Genomic_DNA"/>
</dbReference>
<evidence type="ECO:0000313" key="2">
    <source>
        <dbReference type="Proteomes" id="UP000507470"/>
    </source>
</evidence>
<dbReference type="OrthoDB" id="5986221at2759"/>
<reference evidence="1 2" key="1">
    <citation type="submission" date="2020-06" db="EMBL/GenBank/DDBJ databases">
        <authorList>
            <person name="Li R."/>
            <person name="Bekaert M."/>
        </authorList>
    </citation>
    <scope>NUCLEOTIDE SEQUENCE [LARGE SCALE GENOMIC DNA]</scope>
    <source>
        <strain evidence="2">wild</strain>
    </source>
</reference>
<dbReference type="Proteomes" id="UP000507470">
    <property type="component" value="Unassembled WGS sequence"/>
</dbReference>
<evidence type="ECO:0000313" key="1">
    <source>
        <dbReference type="EMBL" id="CAC5356745.1"/>
    </source>
</evidence>